<reference evidence="1" key="1">
    <citation type="journal article" date="2020" name="mSystems">
        <title>Genome- and Community-Level Interaction Insights into Carbon Utilization and Element Cycling Functions of Hydrothermarchaeota in Hydrothermal Sediment.</title>
        <authorList>
            <person name="Zhou Z."/>
            <person name="Liu Y."/>
            <person name="Xu W."/>
            <person name="Pan J."/>
            <person name="Luo Z.H."/>
            <person name="Li M."/>
        </authorList>
    </citation>
    <scope>NUCLEOTIDE SEQUENCE [LARGE SCALE GENOMIC DNA]</scope>
    <source>
        <strain evidence="1">HyVt-237</strain>
    </source>
</reference>
<dbReference type="AlphaFoldDB" id="A0A7C0XBK2"/>
<evidence type="ECO:0000313" key="1">
    <source>
        <dbReference type="EMBL" id="HDM90785.1"/>
    </source>
</evidence>
<dbReference type="Proteomes" id="UP000885931">
    <property type="component" value="Unassembled WGS sequence"/>
</dbReference>
<sequence>MIWILLLTSLLTGSGRFVRIEGDLSGIDLTVRPTSSESIVIRGLSYLNFSSGDTLNILLQSSDENTIMRIGIIKRAARIDLPREREYEFDLTLHSCRFIFYDDSLSILKFNLHTEAGYVQLLFKRKGRKGGDFTLTGTLSTIEIINPGEVEFSNFRVDCGASRIILCLLDRLKSPIRLFSTLGSVTIRTKENSWIRLQKSGFLNIGPGNPERGRFLGNILFRGSVNRIKREVLK</sequence>
<organism evidence="1">
    <name type="scientific">candidate division WOR-3 bacterium</name>
    <dbReference type="NCBI Taxonomy" id="2052148"/>
    <lineage>
        <taxon>Bacteria</taxon>
        <taxon>Bacteria division WOR-3</taxon>
    </lineage>
</organism>
<gene>
    <name evidence="1" type="ORF">ENG67_06240</name>
</gene>
<dbReference type="EMBL" id="DRBW01000228">
    <property type="protein sequence ID" value="HDM90785.1"/>
    <property type="molecule type" value="Genomic_DNA"/>
</dbReference>
<comment type="caution">
    <text evidence="1">The sequence shown here is derived from an EMBL/GenBank/DDBJ whole genome shotgun (WGS) entry which is preliminary data.</text>
</comment>
<name>A0A7C0XBK2_UNCW3</name>
<proteinExistence type="predicted"/>
<protein>
    <submittedName>
        <fullName evidence="1">Uncharacterized protein</fullName>
    </submittedName>
</protein>
<accession>A0A7C0XBK2</accession>